<evidence type="ECO:0000256" key="7">
    <source>
        <dbReference type="ARBA" id="ARBA00022840"/>
    </source>
</evidence>
<feature type="binding site" evidence="10">
    <location>
        <begin position="10"/>
        <end position="15"/>
    </location>
    <ligand>
        <name>substrate</name>
    </ligand>
</feature>
<sequence>MEVLIICGPTASGKSDLAVFLAKKCKGVIVNADSAQVYKEFRILTASPKIEDLQVVEHSLYNFLSVNDGFSVANYLTRAAGVIENIFGRQKYPIVVGGSGFYISALLSGVHSLPPVQCCVSSVVQEKIQKYGTRSIYDLLLKVDPVWANKISPNDSYRVARGYAVFLQTGLPLTSFLEGDRYNPLLTYKKKIITLVPERRILYEACDQRFDNMVQNGAVSEVKVANDSGVKMKNASNIIGVTELLQYVRGCLSYENAVFVAKQRTRNYAKRQITWFKNQITPDYVIKYSSVEELYSKLDDLSIV</sequence>
<name>A0A5C0UH11_9RICK</name>
<dbReference type="AlphaFoldDB" id="A0A5C0UH11"/>
<evidence type="ECO:0000256" key="3">
    <source>
        <dbReference type="ARBA" id="ARBA00005842"/>
    </source>
</evidence>
<dbReference type="HAMAP" id="MF_00185">
    <property type="entry name" value="IPP_trans"/>
    <property type="match status" value="1"/>
</dbReference>
<feature type="binding site" evidence="10">
    <location>
        <begin position="8"/>
        <end position="15"/>
    </location>
    <ligand>
        <name>ATP</name>
        <dbReference type="ChEBI" id="CHEBI:30616"/>
    </ligand>
</feature>
<reference evidence="14 15" key="1">
    <citation type="submission" date="2019-08" db="EMBL/GenBank/DDBJ databases">
        <title>Highly reduced genomes of protist endosymbionts show evolutionary convergence.</title>
        <authorList>
            <person name="George E."/>
            <person name="Husnik F."/>
            <person name="Tashyreva D."/>
            <person name="Prokopchuk G."/>
            <person name="Horak A."/>
            <person name="Kwong W.K."/>
            <person name="Lukes J."/>
            <person name="Keeling P.J."/>
        </authorList>
    </citation>
    <scope>NUCLEOTIDE SEQUENCE [LARGE SCALE GENOMIC DNA]</scope>
    <source>
        <strain evidence="14">1621</strain>
    </source>
</reference>
<keyword evidence="6 10" id="KW-0547">Nucleotide-binding</keyword>
<dbReference type="PANTHER" id="PTHR11088:SF60">
    <property type="entry name" value="TRNA DIMETHYLALLYLTRANSFERASE"/>
    <property type="match status" value="1"/>
</dbReference>
<gene>
    <name evidence="10 14" type="primary">miaA</name>
    <name evidence="14" type="ORF">FZC37_00245</name>
</gene>
<evidence type="ECO:0000256" key="4">
    <source>
        <dbReference type="ARBA" id="ARBA00022679"/>
    </source>
</evidence>
<comment type="similarity">
    <text evidence="3 10 13">Belongs to the IPP transferase family.</text>
</comment>
<comment type="subunit">
    <text evidence="10">Monomer.</text>
</comment>
<evidence type="ECO:0000256" key="13">
    <source>
        <dbReference type="RuleBase" id="RU003785"/>
    </source>
</evidence>
<dbReference type="GO" id="GO:0052381">
    <property type="term" value="F:tRNA dimethylallyltransferase activity"/>
    <property type="evidence" value="ECO:0007669"/>
    <property type="project" value="UniProtKB-UniRule"/>
</dbReference>
<dbReference type="InterPro" id="IPR018022">
    <property type="entry name" value="IPT"/>
</dbReference>
<organism evidence="14 15">
    <name type="scientific">Candidatus Sneabacter namystus</name>
    <dbReference type="NCBI Taxonomy" id="2601646"/>
    <lineage>
        <taxon>Bacteria</taxon>
        <taxon>Pseudomonadati</taxon>
        <taxon>Pseudomonadota</taxon>
        <taxon>Alphaproteobacteria</taxon>
        <taxon>Rickettsiales</taxon>
        <taxon>Rickettsiaceae</taxon>
        <taxon>Rickettsieae</taxon>
        <taxon>Candidatus Sneabacter</taxon>
    </lineage>
</organism>
<dbReference type="RefSeq" id="WP_148951739.1">
    <property type="nucleotide sequence ID" value="NZ_CP043312.1"/>
</dbReference>
<evidence type="ECO:0000256" key="6">
    <source>
        <dbReference type="ARBA" id="ARBA00022741"/>
    </source>
</evidence>
<dbReference type="NCBIfam" id="TIGR00174">
    <property type="entry name" value="miaA"/>
    <property type="match status" value="1"/>
</dbReference>
<dbReference type="EMBL" id="CP043312">
    <property type="protein sequence ID" value="QEK39378.1"/>
    <property type="molecule type" value="Genomic_DNA"/>
</dbReference>
<accession>A0A5C0UH11</accession>
<evidence type="ECO:0000256" key="12">
    <source>
        <dbReference type="RuleBase" id="RU003784"/>
    </source>
</evidence>
<dbReference type="Pfam" id="PF01715">
    <property type="entry name" value="IPPT"/>
    <property type="match status" value="1"/>
</dbReference>
<dbReference type="SUPFAM" id="SSF52540">
    <property type="entry name" value="P-loop containing nucleoside triphosphate hydrolases"/>
    <property type="match status" value="1"/>
</dbReference>
<evidence type="ECO:0000313" key="14">
    <source>
        <dbReference type="EMBL" id="QEK39378.1"/>
    </source>
</evidence>
<evidence type="ECO:0000256" key="11">
    <source>
        <dbReference type="RuleBase" id="RU003783"/>
    </source>
</evidence>
<dbReference type="OrthoDB" id="9776390at2"/>
<keyword evidence="8 10" id="KW-0460">Magnesium</keyword>
<comment type="cofactor">
    <cofactor evidence="1 10">
        <name>Mg(2+)</name>
        <dbReference type="ChEBI" id="CHEBI:18420"/>
    </cofactor>
</comment>
<evidence type="ECO:0000256" key="9">
    <source>
        <dbReference type="ARBA" id="ARBA00049563"/>
    </source>
</evidence>
<proteinExistence type="inferred from homology"/>
<evidence type="ECO:0000313" key="15">
    <source>
        <dbReference type="Proteomes" id="UP000323844"/>
    </source>
</evidence>
<dbReference type="PANTHER" id="PTHR11088">
    <property type="entry name" value="TRNA DIMETHYLALLYLTRANSFERASE"/>
    <property type="match status" value="1"/>
</dbReference>
<evidence type="ECO:0000256" key="5">
    <source>
        <dbReference type="ARBA" id="ARBA00022694"/>
    </source>
</evidence>
<protein>
    <recommendedName>
        <fullName evidence="10">tRNA dimethylallyltransferase</fullName>
        <ecNumber evidence="10">2.5.1.75</ecNumber>
    </recommendedName>
    <alternativeName>
        <fullName evidence="10">Dimethylallyl diphosphate:tRNA dimethylallyltransferase</fullName>
        <shortName evidence="10">DMAPP:tRNA dimethylallyltransferase</shortName>
        <shortName evidence="10">DMATase</shortName>
    </alternativeName>
    <alternativeName>
        <fullName evidence="10">Isopentenyl-diphosphate:tRNA isopentenyltransferase</fullName>
        <shortName evidence="10">IPP transferase</shortName>
        <shortName evidence="10">IPPT</shortName>
        <shortName evidence="10">IPTase</shortName>
    </alternativeName>
</protein>
<dbReference type="InterPro" id="IPR039657">
    <property type="entry name" value="Dimethylallyltransferase"/>
</dbReference>
<keyword evidence="7 10" id="KW-0067">ATP-binding</keyword>
<dbReference type="Gene3D" id="3.40.50.300">
    <property type="entry name" value="P-loop containing nucleotide triphosphate hydrolases"/>
    <property type="match status" value="1"/>
</dbReference>
<dbReference type="KEGG" id="snay:FZC37_00245"/>
<feature type="site" description="Interaction with substrate tRNA" evidence="10">
    <location>
        <position position="99"/>
    </location>
</feature>
<dbReference type="GO" id="GO:0006400">
    <property type="term" value="P:tRNA modification"/>
    <property type="evidence" value="ECO:0007669"/>
    <property type="project" value="TreeGrafter"/>
</dbReference>
<keyword evidence="5 10" id="KW-0819">tRNA processing</keyword>
<evidence type="ECO:0000256" key="8">
    <source>
        <dbReference type="ARBA" id="ARBA00022842"/>
    </source>
</evidence>
<comment type="catalytic activity">
    <reaction evidence="9 10 11">
        <text>adenosine(37) in tRNA + dimethylallyl diphosphate = N(6)-dimethylallyladenosine(37) in tRNA + diphosphate</text>
        <dbReference type="Rhea" id="RHEA:26482"/>
        <dbReference type="Rhea" id="RHEA-COMP:10162"/>
        <dbReference type="Rhea" id="RHEA-COMP:10375"/>
        <dbReference type="ChEBI" id="CHEBI:33019"/>
        <dbReference type="ChEBI" id="CHEBI:57623"/>
        <dbReference type="ChEBI" id="CHEBI:74411"/>
        <dbReference type="ChEBI" id="CHEBI:74415"/>
        <dbReference type="EC" id="2.5.1.75"/>
    </reaction>
</comment>
<evidence type="ECO:0000256" key="2">
    <source>
        <dbReference type="ARBA" id="ARBA00003213"/>
    </source>
</evidence>
<dbReference type="Proteomes" id="UP000323844">
    <property type="component" value="Chromosome"/>
</dbReference>
<comment type="function">
    <text evidence="2 10 12">Catalyzes the transfer of a dimethylallyl group onto the adenine at position 37 in tRNAs that read codons beginning with uridine, leading to the formation of N6-(dimethylallyl)adenosine (i(6)A).</text>
</comment>
<comment type="caution">
    <text evidence="10">Lacks conserved residue(s) required for the propagation of feature annotation.</text>
</comment>
<keyword evidence="4 10" id="KW-0808">Transferase</keyword>
<keyword evidence="15" id="KW-1185">Reference proteome</keyword>
<feature type="region of interest" description="Interaction with substrate tRNA" evidence="10">
    <location>
        <begin position="33"/>
        <end position="36"/>
    </location>
</feature>
<evidence type="ECO:0000256" key="1">
    <source>
        <dbReference type="ARBA" id="ARBA00001946"/>
    </source>
</evidence>
<dbReference type="InterPro" id="IPR027417">
    <property type="entry name" value="P-loop_NTPase"/>
</dbReference>
<dbReference type="EC" id="2.5.1.75" evidence="10"/>
<dbReference type="Gene3D" id="1.10.20.140">
    <property type="match status" value="1"/>
</dbReference>
<evidence type="ECO:0000256" key="10">
    <source>
        <dbReference type="HAMAP-Rule" id="MF_00185"/>
    </source>
</evidence>
<dbReference type="GO" id="GO:0005524">
    <property type="term" value="F:ATP binding"/>
    <property type="evidence" value="ECO:0007669"/>
    <property type="project" value="UniProtKB-UniRule"/>
</dbReference>